<evidence type="ECO:0000256" key="1">
    <source>
        <dbReference type="SAM" id="MobiDB-lite"/>
    </source>
</evidence>
<gene>
    <name evidence="2" type="ORF">F751_5158</name>
</gene>
<dbReference type="Proteomes" id="UP000028924">
    <property type="component" value="Unassembled WGS sequence"/>
</dbReference>
<dbReference type="RefSeq" id="XP_011401059.1">
    <property type="nucleotide sequence ID" value="XM_011402757.1"/>
</dbReference>
<evidence type="ECO:0000313" key="2">
    <source>
        <dbReference type="EMBL" id="KFM28047.1"/>
    </source>
</evidence>
<dbReference type="EMBL" id="KL662162">
    <property type="protein sequence ID" value="KFM28047.1"/>
    <property type="molecule type" value="Genomic_DNA"/>
</dbReference>
<feature type="region of interest" description="Disordered" evidence="1">
    <location>
        <begin position="101"/>
        <end position="139"/>
    </location>
</feature>
<accession>A0A087SQP3</accession>
<proteinExistence type="predicted"/>
<name>A0A087SQP3_AUXPR</name>
<reference evidence="2 3" key="1">
    <citation type="journal article" date="2014" name="BMC Genomics">
        <title>Oil accumulation mechanisms of the oleaginous microalga Chlorella protothecoides revealed through its genome, transcriptomes, and proteomes.</title>
        <authorList>
            <person name="Gao C."/>
            <person name="Wang Y."/>
            <person name="Shen Y."/>
            <person name="Yan D."/>
            <person name="He X."/>
            <person name="Dai J."/>
            <person name="Wu Q."/>
        </authorList>
    </citation>
    <scope>NUCLEOTIDE SEQUENCE [LARGE SCALE GENOMIC DNA]</scope>
    <source>
        <strain evidence="2 3">0710</strain>
    </source>
</reference>
<dbReference type="GeneID" id="23616549"/>
<organism evidence="2 3">
    <name type="scientific">Auxenochlorella protothecoides</name>
    <name type="common">Green microalga</name>
    <name type="synonym">Chlorella protothecoides</name>
    <dbReference type="NCBI Taxonomy" id="3075"/>
    <lineage>
        <taxon>Eukaryota</taxon>
        <taxon>Viridiplantae</taxon>
        <taxon>Chlorophyta</taxon>
        <taxon>core chlorophytes</taxon>
        <taxon>Trebouxiophyceae</taxon>
        <taxon>Chlorellales</taxon>
        <taxon>Chlorellaceae</taxon>
        <taxon>Auxenochlorella</taxon>
    </lineage>
</organism>
<protein>
    <submittedName>
        <fullName evidence="2">Uncharacterized protein</fullName>
    </submittedName>
</protein>
<dbReference type="OrthoDB" id="429143at2759"/>
<dbReference type="KEGG" id="apro:F751_5158"/>
<keyword evidence="3" id="KW-1185">Reference proteome</keyword>
<evidence type="ECO:0000313" key="3">
    <source>
        <dbReference type="Proteomes" id="UP000028924"/>
    </source>
</evidence>
<dbReference type="AlphaFoldDB" id="A0A087SQP3"/>
<feature type="compositionally biased region" description="Acidic residues" evidence="1">
    <location>
        <begin position="121"/>
        <end position="139"/>
    </location>
</feature>
<sequence length="165" mass="17746">MITVSKPGSRHCQVLQPADATVPGPFHIDGIPCLLPTRELRGMLAGLGVRFLVLPAVESVCDMWCTNFGFVPLRPLDAEVLEERVIMPDGATLLCKPCDERAKGADESEEEGFDPERDASCAEESESEGEGALEAEAPDDTAVAAVGAVRRALQQGLHLLHLRDQ</sequence>